<feature type="region of interest" description="Disordered" evidence="1">
    <location>
        <begin position="1"/>
        <end position="113"/>
    </location>
</feature>
<protein>
    <submittedName>
        <fullName evidence="2">Uncharacterized protein</fullName>
    </submittedName>
</protein>
<feature type="compositionally biased region" description="Basic and acidic residues" evidence="1">
    <location>
        <begin position="300"/>
        <end position="319"/>
    </location>
</feature>
<sequence length="543" mass="58592">MAPTRAEKEASLLRAKMWSQSRRAPSTPKLTPASRNDKVNDKDKKSTPQARATRSQGKKNKKTVTVEEPNVKQEETELLYIYHKTPNRSSSKEAPLYRKTPSRSSRDEARAKAQAWAAARRNKGEGADRKVQAEEAAVTDEEMDTVMGDIPAVITTNNSNPVEDDAMDEDFKTVPAAIAKTSVTLKAQDLEELNRITTDLHHACGRLAKIGRHESKLPRESTLRNSRGVLKKIEIRERLNSPHSAAGNVQAPLLDHFESTLEVLPILRAHDLDRLVDRDKLAKASLLGPLLLDGRDVQGEEEHAHEGVLRGIERGESGRGGRRGGGRRGLGQRGHRGRPGGLLRVSVGTRRRGRARRGRDAVGKGRGSDDAVLDPRALARAFPLLAGPGGVPTLPRKRRRAAGDLVEPPLFGLVRLVVDGVEATAQPADEAGLLPPLQRAALSGGALRLQLRREAGGQRRGRRRGAARVPAGLAVPAAHGARAQRPAPAAAAGGAQPLVVRRGDLRRLVRPDHLHRRTGADDPARGGLEGGDRLARPAEGAGG</sequence>
<feature type="compositionally biased region" description="Basic and acidic residues" evidence="1">
    <location>
        <begin position="1"/>
        <end position="11"/>
    </location>
</feature>
<feature type="compositionally biased region" description="Basic and acidic residues" evidence="1">
    <location>
        <begin position="358"/>
        <end position="369"/>
    </location>
</feature>
<comment type="caution">
    <text evidence="2">The sequence shown here is derived from an EMBL/GenBank/DDBJ whole genome shotgun (WGS) entry which is preliminary data.</text>
</comment>
<reference evidence="2 3" key="1">
    <citation type="journal article" date="2012" name="Genome Biol.">
        <title>Genome and low-iron response of an oceanic diatom adapted to chronic iron limitation.</title>
        <authorList>
            <person name="Lommer M."/>
            <person name="Specht M."/>
            <person name="Roy A.S."/>
            <person name="Kraemer L."/>
            <person name="Andreson R."/>
            <person name="Gutowska M.A."/>
            <person name="Wolf J."/>
            <person name="Bergner S.V."/>
            <person name="Schilhabel M.B."/>
            <person name="Klostermeier U.C."/>
            <person name="Beiko R.G."/>
            <person name="Rosenstiel P."/>
            <person name="Hippler M."/>
            <person name="Laroche J."/>
        </authorList>
    </citation>
    <scope>NUCLEOTIDE SEQUENCE [LARGE SCALE GENOMIC DNA]</scope>
    <source>
        <strain evidence="2 3">CCMP1005</strain>
    </source>
</reference>
<organism evidence="2 3">
    <name type="scientific">Thalassiosira oceanica</name>
    <name type="common">Marine diatom</name>
    <dbReference type="NCBI Taxonomy" id="159749"/>
    <lineage>
        <taxon>Eukaryota</taxon>
        <taxon>Sar</taxon>
        <taxon>Stramenopiles</taxon>
        <taxon>Ochrophyta</taxon>
        <taxon>Bacillariophyta</taxon>
        <taxon>Coscinodiscophyceae</taxon>
        <taxon>Thalassiosirophycidae</taxon>
        <taxon>Thalassiosirales</taxon>
        <taxon>Thalassiosiraceae</taxon>
        <taxon>Thalassiosira</taxon>
    </lineage>
</organism>
<feature type="non-terminal residue" evidence="2">
    <location>
        <position position="543"/>
    </location>
</feature>
<evidence type="ECO:0000313" key="3">
    <source>
        <dbReference type="Proteomes" id="UP000266841"/>
    </source>
</evidence>
<dbReference type="AlphaFoldDB" id="K0TKD8"/>
<evidence type="ECO:0000256" key="1">
    <source>
        <dbReference type="SAM" id="MobiDB-lite"/>
    </source>
</evidence>
<gene>
    <name evidence="2" type="ORF">THAOC_03797</name>
</gene>
<feature type="compositionally biased region" description="Basic and acidic residues" evidence="1">
    <location>
        <begin position="509"/>
        <end position="536"/>
    </location>
</feature>
<keyword evidence="3" id="KW-1185">Reference proteome</keyword>
<dbReference type="EMBL" id="AGNL01003589">
    <property type="protein sequence ID" value="EJK74521.1"/>
    <property type="molecule type" value="Genomic_DNA"/>
</dbReference>
<evidence type="ECO:0000313" key="2">
    <source>
        <dbReference type="EMBL" id="EJK74521.1"/>
    </source>
</evidence>
<dbReference type="Proteomes" id="UP000266841">
    <property type="component" value="Unassembled WGS sequence"/>
</dbReference>
<feature type="region of interest" description="Disordered" evidence="1">
    <location>
        <begin position="509"/>
        <end position="543"/>
    </location>
</feature>
<feature type="region of interest" description="Disordered" evidence="1">
    <location>
        <begin position="300"/>
        <end position="370"/>
    </location>
</feature>
<proteinExistence type="predicted"/>
<feature type="compositionally biased region" description="Basic and acidic residues" evidence="1">
    <location>
        <begin position="35"/>
        <end position="46"/>
    </location>
</feature>
<name>K0TKD8_THAOC</name>
<accession>K0TKD8</accession>